<evidence type="ECO:0000313" key="3">
    <source>
        <dbReference type="Proteomes" id="UP000002440"/>
    </source>
</evidence>
<dbReference type="KEGG" id="mfa:Mfla_1431"/>
<dbReference type="eggNOG" id="ENOG5030XM3">
    <property type="taxonomic scope" value="Bacteria"/>
</dbReference>
<dbReference type="AlphaFoldDB" id="Q1H1D8"/>
<keyword evidence="1" id="KW-1133">Transmembrane helix</keyword>
<protein>
    <recommendedName>
        <fullName evidence="4">Transmembrane protein</fullName>
    </recommendedName>
</protein>
<dbReference type="EMBL" id="CP000284">
    <property type="protein sequence ID" value="ABE49699.1"/>
    <property type="molecule type" value="Genomic_DNA"/>
</dbReference>
<evidence type="ECO:0000313" key="2">
    <source>
        <dbReference type="EMBL" id="ABE49699.1"/>
    </source>
</evidence>
<sequence length="186" mass="20215">MKPHIGLKESFTVSGFFKQQDQVDTVLTECLRLGIPRDLIDVALSEGAAAKFPTLRAKKNTDSWFAWTGRGALAGLLISSALTLGIILLMGYEVTDQMALVQLLGPDIGIIVGAALGALYGWLRESDTNVVMQRALQRDDAMLLLVYLQPPEEAKRIEKILLRHGGEAVNSQPTELSPAEVVSATR</sequence>
<reference evidence="2 3" key="1">
    <citation type="submission" date="2006-03" db="EMBL/GenBank/DDBJ databases">
        <title>Complete sequence of Methylobacillus flagellatus KT.</title>
        <authorList>
            <consortium name="US DOE Joint Genome Institute"/>
            <person name="Copeland A."/>
            <person name="Lucas S."/>
            <person name="Lapidus A."/>
            <person name="Barry K."/>
            <person name="Detter J.C."/>
            <person name="Glavina del Rio T."/>
            <person name="Hammon N."/>
            <person name="Israni S."/>
            <person name="Dalin E."/>
            <person name="Tice H."/>
            <person name="Pitluck S."/>
            <person name="Brettin T."/>
            <person name="Bruce D."/>
            <person name="Han C."/>
            <person name="Tapia R."/>
            <person name="Saunders E."/>
            <person name="Gilna P."/>
            <person name="Schmutz J."/>
            <person name="Larimer F."/>
            <person name="Land M."/>
            <person name="Kyrpides N."/>
            <person name="Anderson I."/>
            <person name="Richardson P."/>
        </authorList>
    </citation>
    <scope>NUCLEOTIDE SEQUENCE [LARGE SCALE GENOMIC DNA]</scope>
    <source>
        <strain evidence="3">KT / ATCC 51484 / DSM 6875</strain>
    </source>
</reference>
<evidence type="ECO:0008006" key="4">
    <source>
        <dbReference type="Google" id="ProtNLM"/>
    </source>
</evidence>
<name>Q1H1D8_METFK</name>
<gene>
    <name evidence="2" type="ordered locus">Mfla_1431</name>
</gene>
<keyword evidence="3" id="KW-1185">Reference proteome</keyword>
<dbReference type="RefSeq" id="WP_011479653.1">
    <property type="nucleotide sequence ID" value="NC_007947.1"/>
</dbReference>
<organism evidence="2 3">
    <name type="scientific">Methylobacillus flagellatus (strain ATCC 51484 / DSM 6875 / VKM B-1610 / KT)</name>
    <dbReference type="NCBI Taxonomy" id="265072"/>
    <lineage>
        <taxon>Bacteria</taxon>
        <taxon>Pseudomonadati</taxon>
        <taxon>Pseudomonadota</taxon>
        <taxon>Betaproteobacteria</taxon>
        <taxon>Nitrosomonadales</taxon>
        <taxon>Methylophilaceae</taxon>
        <taxon>Methylobacillus</taxon>
    </lineage>
</organism>
<dbReference type="Proteomes" id="UP000002440">
    <property type="component" value="Chromosome"/>
</dbReference>
<dbReference type="STRING" id="265072.Mfla_1431"/>
<dbReference type="HOGENOM" id="CLU_1452844_0_0_4"/>
<dbReference type="OrthoDB" id="8536915at2"/>
<keyword evidence="1" id="KW-0812">Transmembrane</keyword>
<feature type="transmembrane region" description="Helical" evidence="1">
    <location>
        <begin position="72"/>
        <end position="92"/>
    </location>
</feature>
<keyword evidence="1" id="KW-0472">Membrane</keyword>
<feature type="transmembrane region" description="Helical" evidence="1">
    <location>
        <begin position="104"/>
        <end position="123"/>
    </location>
</feature>
<accession>Q1H1D8</accession>
<proteinExistence type="predicted"/>
<evidence type="ECO:0000256" key="1">
    <source>
        <dbReference type="SAM" id="Phobius"/>
    </source>
</evidence>